<evidence type="ECO:0000256" key="1">
    <source>
        <dbReference type="ARBA" id="ARBA00010505"/>
    </source>
</evidence>
<dbReference type="InterPro" id="IPR036249">
    <property type="entry name" value="Thioredoxin-like_sf"/>
</dbReference>
<evidence type="ECO:0000256" key="4">
    <source>
        <dbReference type="ARBA" id="ARBA00023002"/>
    </source>
</evidence>
<sequence length="135" mass="14610">MSGMFHCFAIFTYISWHPSSQEQHTLPTPPPPKETSPERAEIVQLNGTTIVVGVPGAFTGKCNTQIPGYIDNYEAFKAKVVTGIYVVAVNDQFVMNAWKEKLAPKGTSDDQGEFAGATGLIFDAMPLGQQLGGRC</sequence>
<dbReference type="EMBL" id="FUEG01000001">
    <property type="protein sequence ID" value="SJK97939.1"/>
    <property type="molecule type" value="Genomic_DNA"/>
</dbReference>
<evidence type="ECO:0000313" key="9">
    <source>
        <dbReference type="Proteomes" id="UP000219338"/>
    </source>
</evidence>
<dbReference type="InterPro" id="IPR013740">
    <property type="entry name" value="Redoxin"/>
</dbReference>
<dbReference type="GO" id="GO:0045454">
    <property type="term" value="P:cell redox homeostasis"/>
    <property type="evidence" value="ECO:0007669"/>
    <property type="project" value="TreeGrafter"/>
</dbReference>
<keyword evidence="3" id="KW-0049">Antioxidant</keyword>
<proteinExistence type="inferred from homology"/>
<comment type="similarity">
    <text evidence="1">Belongs to the peroxiredoxin family. Prx5 subfamily.</text>
</comment>
<keyword evidence="4" id="KW-0560">Oxidoreductase</keyword>
<evidence type="ECO:0000256" key="5">
    <source>
        <dbReference type="ARBA" id="ARBA00023284"/>
    </source>
</evidence>
<keyword evidence="9" id="KW-1185">Reference proteome</keyword>
<reference evidence="9" key="1">
    <citation type="journal article" date="2017" name="Nat. Ecol. Evol.">
        <title>Genome expansion and lineage-specific genetic innovations in the forest pathogenic fungi Armillaria.</title>
        <authorList>
            <person name="Sipos G."/>
            <person name="Prasanna A.N."/>
            <person name="Walter M.C."/>
            <person name="O'Connor E."/>
            <person name="Balint B."/>
            <person name="Krizsan K."/>
            <person name="Kiss B."/>
            <person name="Hess J."/>
            <person name="Varga T."/>
            <person name="Slot J."/>
            <person name="Riley R."/>
            <person name="Boka B."/>
            <person name="Rigling D."/>
            <person name="Barry K."/>
            <person name="Lee J."/>
            <person name="Mihaltcheva S."/>
            <person name="LaButti K."/>
            <person name="Lipzen A."/>
            <person name="Waldron R."/>
            <person name="Moloney N.M."/>
            <person name="Sperisen C."/>
            <person name="Kredics L."/>
            <person name="Vagvoelgyi C."/>
            <person name="Patrignani A."/>
            <person name="Fitzpatrick D."/>
            <person name="Nagy I."/>
            <person name="Doyle S."/>
            <person name="Anderson J.B."/>
            <person name="Grigoriev I.V."/>
            <person name="Gueldener U."/>
            <person name="Muensterkoetter M."/>
            <person name="Nagy L.G."/>
        </authorList>
    </citation>
    <scope>NUCLEOTIDE SEQUENCE [LARGE SCALE GENOMIC DNA]</scope>
    <source>
        <strain evidence="9">C18/9</strain>
    </source>
</reference>
<dbReference type="STRING" id="47428.A0A284QNA6"/>
<dbReference type="GO" id="GO:0005739">
    <property type="term" value="C:mitochondrion"/>
    <property type="evidence" value="ECO:0007669"/>
    <property type="project" value="TreeGrafter"/>
</dbReference>
<organism evidence="8 9">
    <name type="scientific">Armillaria ostoyae</name>
    <name type="common">Armillaria root rot fungus</name>
    <dbReference type="NCBI Taxonomy" id="47428"/>
    <lineage>
        <taxon>Eukaryota</taxon>
        <taxon>Fungi</taxon>
        <taxon>Dikarya</taxon>
        <taxon>Basidiomycota</taxon>
        <taxon>Agaricomycotina</taxon>
        <taxon>Agaricomycetes</taxon>
        <taxon>Agaricomycetidae</taxon>
        <taxon>Agaricales</taxon>
        <taxon>Marasmiineae</taxon>
        <taxon>Physalacriaceae</taxon>
        <taxon>Armillaria</taxon>
    </lineage>
</organism>
<dbReference type="GO" id="GO:0008379">
    <property type="term" value="F:thioredoxin peroxidase activity"/>
    <property type="evidence" value="ECO:0007669"/>
    <property type="project" value="InterPro"/>
</dbReference>
<keyword evidence="2" id="KW-0575">Peroxidase</keyword>
<dbReference type="GO" id="GO:0005777">
    <property type="term" value="C:peroxisome"/>
    <property type="evidence" value="ECO:0007669"/>
    <property type="project" value="TreeGrafter"/>
</dbReference>
<dbReference type="AlphaFoldDB" id="A0A284QNA6"/>
<feature type="active site" description="Cysteine sulfenic acid (-SOH) intermediate" evidence="6">
    <location>
        <position position="62"/>
    </location>
</feature>
<evidence type="ECO:0000259" key="7">
    <source>
        <dbReference type="Pfam" id="PF08534"/>
    </source>
</evidence>
<dbReference type="GO" id="GO:0042744">
    <property type="term" value="P:hydrogen peroxide catabolic process"/>
    <property type="evidence" value="ECO:0007669"/>
    <property type="project" value="TreeGrafter"/>
</dbReference>
<dbReference type="PANTHER" id="PTHR10430:SF39">
    <property type="entry name" value="PEROXISOMAL MEMBRANE ASSOCIATED PROTEIN 20"/>
    <property type="match status" value="1"/>
</dbReference>
<name>A0A284QNA6_ARMOS</name>
<evidence type="ECO:0000256" key="6">
    <source>
        <dbReference type="PIRSR" id="PIRSR637944-1"/>
    </source>
</evidence>
<dbReference type="GO" id="GO:0005829">
    <property type="term" value="C:cytosol"/>
    <property type="evidence" value="ECO:0007669"/>
    <property type="project" value="TreeGrafter"/>
</dbReference>
<evidence type="ECO:0000256" key="2">
    <source>
        <dbReference type="ARBA" id="ARBA00022559"/>
    </source>
</evidence>
<keyword evidence="5" id="KW-0676">Redox-active center</keyword>
<gene>
    <name evidence="8" type="ORF">ARMOST_01195</name>
</gene>
<dbReference type="SUPFAM" id="SSF52833">
    <property type="entry name" value="Thioredoxin-like"/>
    <property type="match status" value="1"/>
</dbReference>
<dbReference type="PANTHER" id="PTHR10430">
    <property type="entry name" value="PEROXIREDOXIN"/>
    <property type="match status" value="1"/>
</dbReference>
<evidence type="ECO:0000256" key="3">
    <source>
        <dbReference type="ARBA" id="ARBA00022862"/>
    </source>
</evidence>
<dbReference type="OrthoDB" id="1882547at2759"/>
<dbReference type="InterPro" id="IPR037944">
    <property type="entry name" value="PRX5-like"/>
</dbReference>
<dbReference type="Gene3D" id="3.40.30.10">
    <property type="entry name" value="Glutaredoxin"/>
    <property type="match status" value="1"/>
</dbReference>
<evidence type="ECO:0000313" key="8">
    <source>
        <dbReference type="EMBL" id="SJK97939.1"/>
    </source>
</evidence>
<accession>A0A284QNA6</accession>
<feature type="domain" description="Redoxin" evidence="7">
    <location>
        <begin position="46"/>
        <end position="123"/>
    </location>
</feature>
<dbReference type="GO" id="GO:0034599">
    <property type="term" value="P:cellular response to oxidative stress"/>
    <property type="evidence" value="ECO:0007669"/>
    <property type="project" value="InterPro"/>
</dbReference>
<dbReference type="Pfam" id="PF08534">
    <property type="entry name" value="Redoxin"/>
    <property type="match status" value="1"/>
</dbReference>
<dbReference type="Proteomes" id="UP000219338">
    <property type="component" value="Unassembled WGS sequence"/>
</dbReference>
<protein>
    <recommendedName>
        <fullName evidence="7">Redoxin domain-containing protein</fullName>
    </recommendedName>
</protein>